<feature type="region of interest" description="Disordered" evidence="1">
    <location>
        <begin position="1"/>
        <end position="26"/>
    </location>
</feature>
<accession>U4L872</accession>
<proteinExistence type="predicted"/>
<organism evidence="2 3">
    <name type="scientific">Pyronema omphalodes (strain CBS 100304)</name>
    <name type="common">Pyronema confluens</name>
    <dbReference type="NCBI Taxonomy" id="1076935"/>
    <lineage>
        <taxon>Eukaryota</taxon>
        <taxon>Fungi</taxon>
        <taxon>Dikarya</taxon>
        <taxon>Ascomycota</taxon>
        <taxon>Pezizomycotina</taxon>
        <taxon>Pezizomycetes</taxon>
        <taxon>Pezizales</taxon>
        <taxon>Pyronemataceae</taxon>
        <taxon>Pyronema</taxon>
    </lineage>
</organism>
<reference evidence="2 3" key="1">
    <citation type="journal article" date="2013" name="PLoS Genet.">
        <title>The genome and development-dependent transcriptomes of Pyronema confluens: a window into fungal evolution.</title>
        <authorList>
            <person name="Traeger S."/>
            <person name="Altegoer F."/>
            <person name="Freitag M."/>
            <person name="Gabaldon T."/>
            <person name="Kempken F."/>
            <person name="Kumar A."/>
            <person name="Marcet-Houben M."/>
            <person name="Poggeler S."/>
            <person name="Stajich J.E."/>
            <person name="Nowrousian M."/>
        </authorList>
    </citation>
    <scope>NUCLEOTIDE SEQUENCE [LARGE SCALE GENOMIC DNA]</scope>
    <source>
        <strain evidence="3">CBS 100304</strain>
        <tissue evidence="2">Vegetative mycelium</tissue>
    </source>
</reference>
<evidence type="ECO:0000313" key="3">
    <source>
        <dbReference type="Proteomes" id="UP000018144"/>
    </source>
</evidence>
<feature type="compositionally biased region" description="Polar residues" evidence="1">
    <location>
        <begin position="9"/>
        <end position="20"/>
    </location>
</feature>
<gene>
    <name evidence="2" type="ORF">PCON_12635</name>
</gene>
<dbReference type="EMBL" id="HF935776">
    <property type="protein sequence ID" value="CCX13042.1"/>
    <property type="molecule type" value="Genomic_DNA"/>
</dbReference>
<evidence type="ECO:0000256" key="1">
    <source>
        <dbReference type="SAM" id="MobiDB-lite"/>
    </source>
</evidence>
<sequence>MRQNLLLDNGSTPDSSLSTRNTRKRISSNRCCGYEHVTSR</sequence>
<evidence type="ECO:0000313" key="2">
    <source>
        <dbReference type="EMBL" id="CCX13042.1"/>
    </source>
</evidence>
<protein>
    <submittedName>
        <fullName evidence="2">Uncharacterized protein</fullName>
    </submittedName>
</protein>
<name>U4L872_PYROM</name>
<dbReference type="Proteomes" id="UP000018144">
    <property type="component" value="Unassembled WGS sequence"/>
</dbReference>
<dbReference type="AlphaFoldDB" id="U4L872"/>
<keyword evidence="3" id="KW-1185">Reference proteome</keyword>